<sequence length="304" mass="33927">MKLDVTTKNMNVLECFSSETRVRMIELLNKGPYNIGELAEALGVSSAIVTKHVQKLEEAGIVVTESLVGKRGTQKRCSLKLEQLMLQLRTSAPEAMSDTSFYSVELPIGQYIRHGVKPTCGLLSPEKRIGMMDDPRYFDDPEHIQAELLWFGSGYVEYRIPNYLVGQAEARSMTISLEICSEAPSYNENWPSDITFSINGIEVAMWTCPGDFGSKRGIYTPDWWTDTQYGLHKTLSVTPKGSFIDGVRVSDKTIKDLEVKAGREILFRIACHETAVHCGGVSLFGKGFGNYPQDIHVVIQDDSK</sequence>
<dbReference type="GO" id="GO:0003677">
    <property type="term" value="F:DNA binding"/>
    <property type="evidence" value="ECO:0007669"/>
    <property type="project" value="UniProtKB-KW"/>
</dbReference>
<dbReference type="GO" id="GO:0003700">
    <property type="term" value="F:DNA-binding transcription factor activity"/>
    <property type="evidence" value="ECO:0007669"/>
    <property type="project" value="InterPro"/>
</dbReference>
<dbReference type="InterPro" id="IPR036390">
    <property type="entry name" value="WH_DNA-bd_sf"/>
</dbReference>
<dbReference type="CDD" id="cd00090">
    <property type="entry name" value="HTH_ARSR"/>
    <property type="match status" value="1"/>
</dbReference>
<name>A0A229UXB3_9BACL</name>
<keyword evidence="1" id="KW-0238">DNA-binding</keyword>
<evidence type="ECO:0000256" key="1">
    <source>
        <dbReference type="ARBA" id="ARBA00023125"/>
    </source>
</evidence>
<keyword evidence="4" id="KW-1185">Reference proteome</keyword>
<dbReference type="PANTHER" id="PTHR38600:SF1">
    <property type="entry name" value="TRANSCRIPTIONAL REGULATORY PROTEIN"/>
    <property type="match status" value="1"/>
</dbReference>
<feature type="domain" description="HTH arsR-type" evidence="2">
    <location>
        <begin position="11"/>
        <end position="90"/>
    </location>
</feature>
<evidence type="ECO:0000313" key="3">
    <source>
        <dbReference type="EMBL" id="OXM87579.1"/>
    </source>
</evidence>
<gene>
    <name evidence="3" type="ORF">CF651_04440</name>
</gene>
<dbReference type="AlphaFoldDB" id="A0A229UXB3"/>
<dbReference type="InterPro" id="IPR036388">
    <property type="entry name" value="WH-like_DNA-bd_sf"/>
</dbReference>
<dbReference type="Proteomes" id="UP000215509">
    <property type="component" value="Unassembled WGS sequence"/>
</dbReference>
<dbReference type="RefSeq" id="WP_094013654.1">
    <property type="nucleotide sequence ID" value="NZ_NMQW01000004.1"/>
</dbReference>
<dbReference type="InterPro" id="IPR011991">
    <property type="entry name" value="ArsR-like_HTH"/>
</dbReference>
<accession>A0A229UXB3</accession>
<evidence type="ECO:0000313" key="4">
    <source>
        <dbReference type="Proteomes" id="UP000215509"/>
    </source>
</evidence>
<organism evidence="3 4">
    <name type="scientific">Paenibacillus rigui</name>
    <dbReference type="NCBI Taxonomy" id="554312"/>
    <lineage>
        <taxon>Bacteria</taxon>
        <taxon>Bacillati</taxon>
        <taxon>Bacillota</taxon>
        <taxon>Bacilli</taxon>
        <taxon>Bacillales</taxon>
        <taxon>Paenibacillaceae</taxon>
        <taxon>Paenibacillus</taxon>
    </lineage>
</organism>
<evidence type="ECO:0000259" key="2">
    <source>
        <dbReference type="SMART" id="SM00418"/>
    </source>
</evidence>
<proteinExistence type="predicted"/>
<dbReference type="Gene3D" id="1.10.10.10">
    <property type="entry name" value="Winged helix-like DNA-binding domain superfamily/Winged helix DNA-binding domain"/>
    <property type="match status" value="1"/>
</dbReference>
<protein>
    <submittedName>
        <fullName evidence="3">Transcriptional regulator</fullName>
    </submittedName>
</protein>
<dbReference type="EMBL" id="NMQW01000004">
    <property type="protein sequence ID" value="OXM87579.1"/>
    <property type="molecule type" value="Genomic_DNA"/>
</dbReference>
<dbReference type="PANTHER" id="PTHR38600">
    <property type="entry name" value="TRANSCRIPTIONAL REGULATORY PROTEIN"/>
    <property type="match status" value="1"/>
</dbReference>
<dbReference type="Pfam" id="PF01022">
    <property type="entry name" value="HTH_5"/>
    <property type="match status" value="1"/>
</dbReference>
<dbReference type="SUPFAM" id="SSF46785">
    <property type="entry name" value="Winged helix' DNA-binding domain"/>
    <property type="match status" value="1"/>
</dbReference>
<reference evidence="3 4" key="1">
    <citation type="submission" date="2017-07" db="EMBL/GenBank/DDBJ databases">
        <title>Genome sequencing and assembly of Paenibacillus rigui.</title>
        <authorList>
            <person name="Mayilraj S."/>
        </authorList>
    </citation>
    <scope>NUCLEOTIDE SEQUENCE [LARGE SCALE GENOMIC DNA]</scope>
    <source>
        <strain evidence="3 4">JCM 16352</strain>
    </source>
</reference>
<dbReference type="InterPro" id="IPR001845">
    <property type="entry name" value="HTH_ArsR_DNA-bd_dom"/>
</dbReference>
<dbReference type="OrthoDB" id="9781958at2"/>
<dbReference type="SMART" id="SM00418">
    <property type="entry name" value="HTH_ARSR"/>
    <property type="match status" value="1"/>
</dbReference>
<comment type="caution">
    <text evidence="3">The sequence shown here is derived from an EMBL/GenBank/DDBJ whole genome shotgun (WGS) entry which is preliminary data.</text>
</comment>